<evidence type="ECO:0000313" key="1">
    <source>
        <dbReference type="EMBL" id="GGQ38631.1"/>
    </source>
</evidence>
<sequence length="102" mass="10807">MAPGALPSGIRNYASRFGHEASGDDHQTLALTDTDTCGKLALQLGGSLFSDEREISTGKQQNRRTVHIAPTSVRGEHRDFFHGSSPAQVSLPHLVAAGWPGG</sequence>
<keyword evidence="2" id="KW-1185">Reference proteome</keyword>
<gene>
    <name evidence="1" type="ORF">GCM10010145_02480</name>
</gene>
<reference evidence="1" key="1">
    <citation type="journal article" date="2014" name="Int. J. Syst. Evol. Microbiol.">
        <title>Complete genome sequence of Corynebacterium casei LMG S-19264T (=DSM 44701T), isolated from a smear-ripened cheese.</title>
        <authorList>
            <consortium name="US DOE Joint Genome Institute (JGI-PGF)"/>
            <person name="Walter F."/>
            <person name="Albersmeier A."/>
            <person name="Kalinowski J."/>
            <person name="Ruckert C."/>
        </authorList>
    </citation>
    <scope>NUCLEOTIDE SEQUENCE</scope>
    <source>
        <strain evidence="1">JCM 3131</strain>
    </source>
</reference>
<comment type="caution">
    <text evidence="1">The sequence shown here is derived from an EMBL/GenBank/DDBJ whole genome shotgun (WGS) entry which is preliminary data.</text>
</comment>
<proteinExistence type="predicted"/>
<reference evidence="1" key="2">
    <citation type="submission" date="2020-09" db="EMBL/GenBank/DDBJ databases">
        <authorList>
            <person name="Sun Q."/>
            <person name="Ohkuma M."/>
        </authorList>
    </citation>
    <scope>NUCLEOTIDE SEQUENCE</scope>
    <source>
        <strain evidence="1">JCM 3131</strain>
    </source>
</reference>
<dbReference type="EMBL" id="BMQK01000001">
    <property type="protein sequence ID" value="GGQ38631.1"/>
    <property type="molecule type" value="Genomic_DNA"/>
</dbReference>
<protein>
    <submittedName>
        <fullName evidence="1">Uncharacterized protein</fullName>
    </submittedName>
</protein>
<accession>A0A918EPU5</accession>
<dbReference type="AlphaFoldDB" id="A0A918EPU5"/>
<organism evidence="1 2">
    <name type="scientific">Streptomyces ruber</name>
    <dbReference type="NCBI Taxonomy" id="83378"/>
    <lineage>
        <taxon>Bacteria</taxon>
        <taxon>Bacillati</taxon>
        <taxon>Actinomycetota</taxon>
        <taxon>Actinomycetes</taxon>
        <taxon>Kitasatosporales</taxon>
        <taxon>Streptomycetaceae</taxon>
        <taxon>Streptomyces</taxon>
    </lineage>
</organism>
<name>A0A918EPU5_9ACTN</name>
<evidence type="ECO:0000313" key="2">
    <source>
        <dbReference type="Proteomes" id="UP000620156"/>
    </source>
</evidence>
<dbReference type="Proteomes" id="UP000620156">
    <property type="component" value="Unassembled WGS sequence"/>
</dbReference>